<dbReference type="EMBL" id="CP002665">
    <property type="protein sequence ID" value="AEI10748.1"/>
    <property type="molecule type" value="Genomic_DNA"/>
</dbReference>
<dbReference type="InterPro" id="IPR001867">
    <property type="entry name" value="OmpR/PhoB-type_DNA-bd"/>
</dbReference>
<dbReference type="AlphaFoldDB" id="F8A3I4"/>
<accession>F8A3I4</accession>
<feature type="DNA-binding region" description="OmpR/PhoB-type" evidence="3">
    <location>
        <begin position="144"/>
        <end position="242"/>
    </location>
</feature>
<dbReference type="SMART" id="SM00448">
    <property type="entry name" value="REC"/>
    <property type="match status" value="1"/>
</dbReference>
<dbReference type="GO" id="GO:0006355">
    <property type="term" value="P:regulation of DNA-templated transcription"/>
    <property type="evidence" value="ECO:0007669"/>
    <property type="project" value="InterPro"/>
</dbReference>
<proteinExistence type="predicted"/>
<keyword evidence="2" id="KW-0597">Phosphoprotein</keyword>
<evidence type="ECO:0000313" key="6">
    <source>
        <dbReference type="EMBL" id="AEI10748.1"/>
    </source>
</evidence>
<dbReference type="CDD" id="cd00383">
    <property type="entry name" value="trans_reg_C"/>
    <property type="match status" value="1"/>
</dbReference>
<name>F8A3I4_CELGA</name>
<dbReference type="GO" id="GO:0000976">
    <property type="term" value="F:transcription cis-regulatory region binding"/>
    <property type="evidence" value="ECO:0007669"/>
    <property type="project" value="TreeGrafter"/>
</dbReference>
<evidence type="ECO:0000256" key="3">
    <source>
        <dbReference type="PROSITE-ProRule" id="PRU01091"/>
    </source>
</evidence>
<dbReference type="STRING" id="593907.Celgi_0222"/>
<organism evidence="6 7">
    <name type="scientific">Cellulomonas gilvus (strain ATCC 13127 / NRRL B-14078)</name>
    <name type="common">Cellvibrio gilvus</name>
    <dbReference type="NCBI Taxonomy" id="593907"/>
    <lineage>
        <taxon>Bacteria</taxon>
        <taxon>Bacillati</taxon>
        <taxon>Actinomycetota</taxon>
        <taxon>Actinomycetes</taxon>
        <taxon>Micrococcales</taxon>
        <taxon>Cellulomonadaceae</taxon>
        <taxon>Cellulomonas</taxon>
    </lineage>
</organism>
<evidence type="ECO:0000259" key="4">
    <source>
        <dbReference type="PROSITE" id="PS50110"/>
    </source>
</evidence>
<evidence type="ECO:0000313" key="7">
    <source>
        <dbReference type="Proteomes" id="UP000000485"/>
    </source>
</evidence>
<dbReference type="Pfam" id="PF00486">
    <property type="entry name" value="Trans_reg_C"/>
    <property type="match status" value="1"/>
</dbReference>
<dbReference type="PROSITE" id="PS50110">
    <property type="entry name" value="RESPONSE_REGULATORY"/>
    <property type="match status" value="1"/>
</dbReference>
<dbReference type="KEGG" id="cga:Celgi_0222"/>
<dbReference type="PROSITE" id="PS51755">
    <property type="entry name" value="OMPR_PHOB"/>
    <property type="match status" value="1"/>
</dbReference>
<gene>
    <name evidence="6" type="ordered locus">Celgi_0222</name>
</gene>
<dbReference type="SUPFAM" id="SSF46894">
    <property type="entry name" value="C-terminal effector domain of the bipartite response regulators"/>
    <property type="match status" value="1"/>
</dbReference>
<evidence type="ECO:0000259" key="5">
    <source>
        <dbReference type="PROSITE" id="PS51755"/>
    </source>
</evidence>
<dbReference type="eggNOG" id="COG0745">
    <property type="taxonomic scope" value="Bacteria"/>
</dbReference>
<dbReference type="InterPro" id="IPR001789">
    <property type="entry name" value="Sig_transdc_resp-reg_receiver"/>
</dbReference>
<protein>
    <submittedName>
        <fullName evidence="6">Two component transcriptional regulator, winged helix family</fullName>
    </submittedName>
</protein>
<sequence length="248" mass="26755" precursor="true">MPVPWAGHNRGVTDVPPHVLVVDDDAGIRELLTSALEFASYRVTAAGTAADALRLWRAAPPDVVVLDVVLPDTDGLDVLRLARAQGDQVPVLFLSSRDTVADRVAGLAAGGDDYVTKPFDLSEVVARLAALRRRAAAVAPVPDDDVLRYADLEVDEARCVVRRGGRVLDLSSTELRVLATLASSPERVWSKAQLLDRVWSYDFGGDTSVVEKVISRLRRKVDPAGAVPLVQTVRGFGYVLRDQGPQDA</sequence>
<dbReference type="InterPro" id="IPR039420">
    <property type="entry name" value="WalR-like"/>
</dbReference>
<dbReference type="InterPro" id="IPR011006">
    <property type="entry name" value="CheY-like_superfamily"/>
</dbReference>
<dbReference type="SMART" id="SM00862">
    <property type="entry name" value="Trans_reg_C"/>
    <property type="match status" value="1"/>
</dbReference>
<keyword evidence="7" id="KW-1185">Reference proteome</keyword>
<dbReference type="PANTHER" id="PTHR48111:SF28">
    <property type="entry name" value="TRANSCRIPTIONAL REGULATORY PROTEIN TCRX-RELATED"/>
    <property type="match status" value="1"/>
</dbReference>
<dbReference type="Pfam" id="PF00072">
    <property type="entry name" value="Response_reg"/>
    <property type="match status" value="1"/>
</dbReference>
<dbReference type="Gene3D" id="3.40.50.2300">
    <property type="match status" value="1"/>
</dbReference>
<feature type="modified residue" description="4-aspartylphosphate" evidence="2">
    <location>
        <position position="67"/>
    </location>
</feature>
<dbReference type="Gene3D" id="6.10.250.690">
    <property type="match status" value="1"/>
</dbReference>
<dbReference type="Proteomes" id="UP000000485">
    <property type="component" value="Chromosome"/>
</dbReference>
<feature type="domain" description="Response regulatory" evidence="4">
    <location>
        <begin position="18"/>
        <end position="132"/>
    </location>
</feature>
<dbReference type="GO" id="GO:0005829">
    <property type="term" value="C:cytosol"/>
    <property type="evidence" value="ECO:0007669"/>
    <property type="project" value="TreeGrafter"/>
</dbReference>
<evidence type="ECO:0000256" key="2">
    <source>
        <dbReference type="PROSITE-ProRule" id="PRU00169"/>
    </source>
</evidence>
<dbReference type="InterPro" id="IPR036388">
    <property type="entry name" value="WH-like_DNA-bd_sf"/>
</dbReference>
<keyword evidence="1 3" id="KW-0238">DNA-binding</keyword>
<evidence type="ECO:0000256" key="1">
    <source>
        <dbReference type="ARBA" id="ARBA00023125"/>
    </source>
</evidence>
<feature type="domain" description="OmpR/PhoB-type" evidence="5">
    <location>
        <begin position="144"/>
        <end position="242"/>
    </location>
</feature>
<dbReference type="HOGENOM" id="CLU_000445_30_1_11"/>
<dbReference type="Gene3D" id="1.10.10.10">
    <property type="entry name" value="Winged helix-like DNA-binding domain superfamily/Winged helix DNA-binding domain"/>
    <property type="match status" value="1"/>
</dbReference>
<reference evidence="7" key="1">
    <citation type="submission" date="2011-04" db="EMBL/GenBank/DDBJ databases">
        <title>Complete sequence of Cellvibrio gilvus ATCC 13127.</title>
        <authorList>
            <person name="Lucas S."/>
            <person name="Han J."/>
            <person name="Lapidus A."/>
            <person name="Cheng J.-F."/>
            <person name="Goodwin L."/>
            <person name="Pitluck S."/>
            <person name="Peters L."/>
            <person name="Munk A."/>
            <person name="Detter J.C."/>
            <person name="Han C."/>
            <person name="Tapia R."/>
            <person name="Land M."/>
            <person name="Hauser L."/>
            <person name="Kyrpides N."/>
            <person name="Ivanova N."/>
            <person name="Ovchinnikova G."/>
            <person name="Pagani I."/>
            <person name="Mead D."/>
            <person name="Brumm P."/>
            <person name="Woyke T."/>
        </authorList>
    </citation>
    <scope>NUCLEOTIDE SEQUENCE [LARGE SCALE GENOMIC DNA]</scope>
    <source>
        <strain evidence="7">ATCC 13127 / NRRL B-14078</strain>
    </source>
</reference>
<dbReference type="SUPFAM" id="SSF52172">
    <property type="entry name" value="CheY-like"/>
    <property type="match status" value="1"/>
</dbReference>
<dbReference type="GO" id="GO:0000156">
    <property type="term" value="F:phosphorelay response regulator activity"/>
    <property type="evidence" value="ECO:0007669"/>
    <property type="project" value="TreeGrafter"/>
</dbReference>
<dbReference type="GO" id="GO:0032993">
    <property type="term" value="C:protein-DNA complex"/>
    <property type="evidence" value="ECO:0007669"/>
    <property type="project" value="TreeGrafter"/>
</dbReference>
<dbReference type="PANTHER" id="PTHR48111">
    <property type="entry name" value="REGULATOR OF RPOS"/>
    <property type="match status" value="1"/>
</dbReference>
<dbReference type="InterPro" id="IPR016032">
    <property type="entry name" value="Sig_transdc_resp-reg_C-effctor"/>
</dbReference>